<dbReference type="STRING" id="1288385.ERS137968_04335"/>
<dbReference type="EMBL" id="CWJL01000037">
    <property type="protein sequence ID" value="CRY69189.1"/>
    <property type="molecule type" value="Genomic_DNA"/>
</dbReference>
<reference evidence="2" key="1">
    <citation type="submission" date="2015-03" db="EMBL/GenBank/DDBJ databases">
        <authorList>
            <person name="Murphy D."/>
        </authorList>
    </citation>
    <scope>NUCLEOTIDE SEQUENCE [LARGE SCALE GENOMIC DNA]</scope>
    <source>
        <strain evidence="2">A125KOH2</strain>
    </source>
</reference>
<evidence type="ECO:0000313" key="2">
    <source>
        <dbReference type="EMBL" id="CNI78132.1"/>
    </source>
</evidence>
<proteinExistence type="predicted"/>
<dbReference type="AlphaFoldDB" id="A0A0T9RQX6"/>
<keyword evidence="4" id="KW-1185">Reference proteome</keyword>
<dbReference type="SUPFAM" id="SSF54171">
    <property type="entry name" value="DNA-binding domain"/>
    <property type="match status" value="1"/>
</dbReference>
<dbReference type="Pfam" id="PF13392">
    <property type="entry name" value="HNH_3"/>
    <property type="match status" value="1"/>
</dbReference>
<evidence type="ECO:0000313" key="4">
    <source>
        <dbReference type="Proteomes" id="UP000044625"/>
    </source>
</evidence>
<dbReference type="Gene3D" id="3.90.75.20">
    <property type="match status" value="1"/>
</dbReference>
<accession>A0A0T9RQX6</accession>
<dbReference type="OrthoDB" id="388551at2"/>
<dbReference type="RefSeq" id="WP_049602778.1">
    <property type="nucleotide sequence ID" value="NZ_CAWMMU010000037.1"/>
</dbReference>
<dbReference type="InterPro" id="IPR016177">
    <property type="entry name" value="DNA-bd_dom_sf"/>
</dbReference>
<dbReference type="InterPro" id="IPR044925">
    <property type="entry name" value="His-Me_finger_sf"/>
</dbReference>
<reference evidence="3 4" key="3">
    <citation type="submission" date="2015-03" db="EMBL/GenBank/DDBJ databases">
        <authorList>
            <consortium name="Pathogen Informatics"/>
            <person name="Murphy D."/>
        </authorList>
    </citation>
    <scope>NUCLEOTIDE SEQUENCE [LARGE SCALE GENOMIC DNA]</scope>
    <source>
        <strain evidence="4">type strain: CIP110230</strain>
        <strain evidence="3">Type strain: CIP110230</strain>
    </source>
</reference>
<evidence type="ECO:0000313" key="5">
    <source>
        <dbReference type="Proteomes" id="UP000045840"/>
    </source>
</evidence>
<dbReference type="GO" id="GO:0003677">
    <property type="term" value="F:DNA binding"/>
    <property type="evidence" value="ECO:0007669"/>
    <property type="project" value="InterPro"/>
</dbReference>
<feature type="domain" description="HNH nuclease" evidence="1">
    <location>
        <begin position="59"/>
        <end position="101"/>
    </location>
</feature>
<dbReference type="Proteomes" id="UP000045840">
    <property type="component" value="Unassembled WGS sequence"/>
</dbReference>
<protein>
    <recommendedName>
        <fullName evidence="1">HNH nuclease domain-containing protein</fullName>
    </recommendedName>
</protein>
<dbReference type="InterPro" id="IPR003615">
    <property type="entry name" value="HNH_nuc"/>
</dbReference>
<gene>
    <name evidence="2" type="ORF">ERS008529_04870</name>
    <name evidence="3" type="ORF">ERS137968_04335</name>
</gene>
<dbReference type="SUPFAM" id="SSF54060">
    <property type="entry name" value="His-Me finger endonucleases"/>
    <property type="match status" value="1"/>
</dbReference>
<organism evidence="2 5">
    <name type="scientific">Yersinia pekkanenii</name>
    <dbReference type="NCBI Taxonomy" id="1288385"/>
    <lineage>
        <taxon>Bacteria</taxon>
        <taxon>Pseudomonadati</taxon>
        <taxon>Pseudomonadota</taxon>
        <taxon>Gammaproteobacteria</taxon>
        <taxon>Enterobacterales</taxon>
        <taxon>Yersiniaceae</taxon>
        <taxon>Yersinia</taxon>
    </lineage>
</organism>
<evidence type="ECO:0000313" key="3">
    <source>
        <dbReference type="EMBL" id="CRY69189.1"/>
    </source>
</evidence>
<dbReference type="EMBL" id="CQAZ01000150">
    <property type="protein sequence ID" value="CNI78132.1"/>
    <property type="molecule type" value="Genomic_DNA"/>
</dbReference>
<name>A0A0T9RQX6_9GAMM</name>
<dbReference type="Proteomes" id="UP000044625">
    <property type="component" value="Unassembled WGS sequence"/>
</dbReference>
<evidence type="ECO:0000259" key="1">
    <source>
        <dbReference type="Pfam" id="PF13392"/>
    </source>
</evidence>
<sequence length="174" mass="19829">MKELTQERLKELLHYDPDTGAFMWLVYRSFRAVAGSVAGRTNMTTGYVEIQIDGRRYKGHRLAWLYMTGEQANSQIDHVNEVKVDNRISNLRVATRAENKRNVGITKANTSGAKGVYKQGNRWIAQAQMDGKKYRLGSFMSVDDAAKAYDSFCQQSYGEFCHHSSARSVDNQYQ</sequence>
<reference evidence="5" key="2">
    <citation type="submission" date="2015-03" db="EMBL/GenBank/DDBJ databases">
        <authorList>
            <consortium name="Pathogen Informatics"/>
        </authorList>
    </citation>
    <scope>NUCLEOTIDE SEQUENCE [LARGE SCALE GENOMIC DNA]</scope>
    <source>
        <strain evidence="5">A125KOH2</strain>
    </source>
</reference>